<name>A0A0E9WA97_ANGAN</name>
<feature type="compositionally biased region" description="Basic and acidic residues" evidence="1">
    <location>
        <begin position="12"/>
        <end position="22"/>
    </location>
</feature>
<reference evidence="2" key="2">
    <citation type="journal article" date="2015" name="Fish Shellfish Immunol.">
        <title>Early steps in the European eel (Anguilla anguilla)-Vibrio vulnificus interaction in the gills: Role of the RtxA13 toxin.</title>
        <authorList>
            <person name="Callol A."/>
            <person name="Pajuelo D."/>
            <person name="Ebbesson L."/>
            <person name="Teles M."/>
            <person name="MacKenzie S."/>
            <person name="Amaro C."/>
        </authorList>
    </citation>
    <scope>NUCLEOTIDE SEQUENCE</scope>
</reference>
<sequence length="37" mass="4405">MQHSTKRTCSLIEKERKGREPLFELDNSMHSKMSKKL</sequence>
<reference evidence="2" key="1">
    <citation type="submission" date="2014-11" db="EMBL/GenBank/DDBJ databases">
        <authorList>
            <person name="Amaro Gonzalez C."/>
        </authorList>
    </citation>
    <scope>NUCLEOTIDE SEQUENCE</scope>
</reference>
<proteinExistence type="predicted"/>
<accession>A0A0E9WA97</accession>
<evidence type="ECO:0000313" key="2">
    <source>
        <dbReference type="EMBL" id="JAH87309.1"/>
    </source>
</evidence>
<evidence type="ECO:0000256" key="1">
    <source>
        <dbReference type="SAM" id="MobiDB-lite"/>
    </source>
</evidence>
<dbReference type="EMBL" id="GBXM01021268">
    <property type="protein sequence ID" value="JAH87309.1"/>
    <property type="molecule type" value="Transcribed_RNA"/>
</dbReference>
<organism evidence="2">
    <name type="scientific">Anguilla anguilla</name>
    <name type="common">European freshwater eel</name>
    <name type="synonym">Muraena anguilla</name>
    <dbReference type="NCBI Taxonomy" id="7936"/>
    <lineage>
        <taxon>Eukaryota</taxon>
        <taxon>Metazoa</taxon>
        <taxon>Chordata</taxon>
        <taxon>Craniata</taxon>
        <taxon>Vertebrata</taxon>
        <taxon>Euteleostomi</taxon>
        <taxon>Actinopterygii</taxon>
        <taxon>Neopterygii</taxon>
        <taxon>Teleostei</taxon>
        <taxon>Anguilliformes</taxon>
        <taxon>Anguillidae</taxon>
        <taxon>Anguilla</taxon>
    </lineage>
</organism>
<feature type="region of interest" description="Disordered" evidence="1">
    <location>
        <begin position="1"/>
        <end position="37"/>
    </location>
</feature>
<dbReference type="AlphaFoldDB" id="A0A0E9WA97"/>
<protein>
    <submittedName>
        <fullName evidence="2">Uncharacterized protein</fullName>
    </submittedName>
</protein>